<evidence type="ECO:0000256" key="2">
    <source>
        <dbReference type="SAM" id="Phobius"/>
    </source>
</evidence>
<dbReference type="InterPro" id="IPR000045">
    <property type="entry name" value="Prepilin_IV_endopep_pep"/>
</dbReference>
<dbReference type="RefSeq" id="WP_245035786.1">
    <property type="nucleotide sequence ID" value="NZ_CP095075.1"/>
</dbReference>
<dbReference type="PANTHER" id="PTHR30487:SF0">
    <property type="entry name" value="PREPILIN LEADER PEPTIDASE_N-METHYLTRANSFERASE-RELATED"/>
    <property type="match status" value="1"/>
</dbReference>
<feature type="transmembrane region" description="Helical" evidence="2">
    <location>
        <begin position="6"/>
        <end position="23"/>
    </location>
</feature>
<keyword evidence="2" id="KW-0812">Transmembrane</keyword>
<evidence type="ECO:0000313" key="5">
    <source>
        <dbReference type="Proteomes" id="UP000830326"/>
    </source>
</evidence>
<dbReference type="EMBL" id="CP095075">
    <property type="protein sequence ID" value="UOR13871.1"/>
    <property type="molecule type" value="Genomic_DNA"/>
</dbReference>
<feature type="domain" description="Prepilin type IV endopeptidase peptidase" evidence="3">
    <location>
        <begin position="7"/>
        <end position="110"/>
    </location>
</feature>
<dbReference type="Proteomes" id="UP000830326">
    <property type="component" value="Chromosome"/>
</dbReference>
<keyword evidence="2" id="KW-1133">Transmembrane helix</keyword>
<evidence type="ECO:0000313" key="4">
    <source>
        <dbReference type="EMBL" id="UOR13871.1"/>
    </source>
</evidence>
<dbReference type="Pfam" id="PF01478">
    <property type="entry name" value="Peptidase_A24"/>
    <property type="match status" value="1"/>
</dbReference>
<dbReference type="Gene3D" id="1.20.120.1220">
    <property type="match status" value="1"/>
</dbReference>
<gene>
    <name evidence="4" type="ORF">MUO15_01045</name>
</gene>
<evidence type="ECO:0000259" key="3">
    <source>
        <dbReference type="Pfam" id="PF01478"/>
    </source>
</evidence>
<name>A0ABY4HG34_9BACI</name>
<feature type="transmembrane region" description="Helical" evidence="2">
    <location>
        <begin position="82"/>
        <end position="115"/>
    </location>
</feature>
<evidence type="ECO:0000256" key="1">
    <source>
        <dbReference type="ARBA" id="ARBA00005801"/>
    </source>
</evidence>
<organism evidence="4 5">
    <name type="scientific">Halobacillus amylolyticus</name>
    <dbReference type="NCBI Taxonomy" id="2932259"/>
    <lineage>
        <taxon>Bacteria</taxon>
        <taxon>Bacillati</taxon>
        <taxon>Bacillota</taxon>
        <taxon>Bacilli</taxon>
        <taxon>Bacillales</taxon>
        <taxon>Bacillaceae</taxon>
        <taxon>Halobacillus</taxon>
    </lineage>
</organism>
<keyword evidence="5" id="KW-1185">Reference proteome</keyword>
<proteinExistence type="inferred from homology"/>
<sequence length="155" mass="17215">MELILALLLMSLFHIITVSDLNYMIIPDKVLLFFLIPIMIYRIFIPLTPWWSSLLGAFVGMAGTGLIIIISRGGMGGGDMKLFGLIGLAVGTNLLLLSFFLATVLATIASIWLLLTRVMSKNNPIPFGPFIVAGTTIAFYFGTLIIDWYVIRFFY</sequence>
<accession>A0ABY4HG34</accession>
<reference evidence="4" key="1">
    <citation type="submission" date="2022-04" db="EMBL/GenBank/DDBJ databases">
        <title>Halobacillus sp. isolated from saltern.</title>
        <authorList>
            <person name="Won M."/>
            <person name="Lee C.-M."/>
            <person name="Woen H.-Y."/>
            <person name="Kwon S.-W."/>
        </authorList>
    </citation>
    <scope>NUCLEOTIDE SEQUENCE</scope>
    <source>
        <strain evidence="4">SSHM10-5</strain>
    </source>
</reference>
<dbReference type="PANTHER" id="PTHR30487">
    <property type="entry name" value="TYPE 4 PREPILIN-LIKE PROTEINS LEADER PEPTIDE-PROCESSING ENZYME"/>
    <property type="match status" value="1"/>
</dbReference>
<dbReference type="InterPro" id="IPR050882">
    <property type="entry name" value="Prepilin_peptidase/N-MTase"/>
</dbReference>
<comment type="similarity">
    <text evidence="1">Belongs to the peptidase A24 family.</text>
</comment>
<keyword evidence="2" id="KW-0472">Membrane</keyword>
<feature type="transmembrane region" description="Helical" evidence="2">
    <location>
        <begin position="51"/>
        <end position="70"/>
    </location>
</feature>
<protein>
    <submittedName>
        <fullName evidence="4">A24 family peptidase</fullName>
    </submittedName>
</protein>
<feature type="transmembrane region" description="Helical" evidence="2">
    <location>
        <begin position="127"/>
        <end position="151"/>
    </location>
</feature>
<feature type="transmembrane region" description="Helical" evidence="2">
    <location>
        <begin position="30"/>
        <end position="45"/>
    </location>
</feature>